<evidence type="ECO:0000313" key="3">
    <source>
        <dbReference type="Proteomes" id="UP000191039"/>
    </source>
</evidence>
<dbReference type="Pfam" id="PF19686">
    <property type="entry name" value="DUF6188"/>
    <property type="match status" value="1"/>
</dbReference>
<dbReference type="Proteomes" id="UP000220340">
    <property type="component" value="Unassembled WGS sequence"/>
</dbReference>
<dbReference type="AlphaFoldDB" id="A0A1Q4H7K7"/>
<evidence type="ECO:0000313" key="2">
    <source>
        <dbReference type="EMBL" id="PEG54048.1"/>
    </source>
</evidence>
<accession>A0A1Q4H7K7</accession>
<dbReference type="InterPro" id="IPR046179">
    <property type="entry name" value="DUF6188"/>
</dbReference>
<reference evidence="1 3" key="1">
    <citation type="submission" date="2016-09" db="EMBL/GenBank/DDBJ databases">
        <title>genome sequences of unsequenced Mycobacteria.</title>
        <authorList>
            <person name="Greninger A.L."/>
            <person name="Jerome K.R."/>
            <person name="Mcnair B."/>
            <person name="Wallis C."/>
            <person name="Fang F."/>
        </authorList>
    </citation>
    <scope>NUCLEOTIDE SEQUENCE [LARGE SCALE GENOMIC DNA]</scope>
    <source>
        <strain evidence="1 3">BM1</strain>
    </source>
</reference>
<dbReference type="OrthoDB" id="5146786at2"/>
<dbReference type="RefSeq" id="WP_073858668.1">
    <property type="nucleotide sequence ID" value="NZ_BAAATC010000019.1"/>
</dbReference>
<organism evidence="1 3">
    <name type="scientific">Mycolicibacterium diernhoferi</name>
    <dbReference type="NCBI Taxonomy" id="1801"/>
    <lineage>
        <taxon>Bacteria</taxon>
        <taxon>Bacillati</taxon>
        <taxon>Actinomycetota</taxon>
        <taxon>Actinomycetes</taxon>
        <taxon>Mycobacteriales</taxon>
        <taxon>Mycobacteriaceae</taxon>
        <taxon>Mycolicibacterium</taxon>
    </lineage>
</organism>
<name>A0A1Q4H7K7_9MYCO</name>
<dbReference type="Proteomes" id="UP000191039">
    <property type="component" value="Unassembled WGS sequence"/>
</dbReference>
<sequence length="140" mass="15404">MTDQWIQGHVLQRITFRDGLVLNLDDYNELVISVPLDLTLPQIGGMAGAGEPEVVTIDPTAVRNEQKPLFDFAGATCTHADWDADGSLHLGFSGGQHIDVRSDDAHTSWELYGKHHGYVACLPHGRVRVVRHDLPEPATD</sequence>
<keyword evidence="4" id="KW-1185">Reference proteome</keyword>
<dbReference type="EMBL" id="PDCR01000015">
    <property type="protein sequence ID" value="PEG54048.1"/>
    <property type="molecule type" value="Genomic_DNA"/>
</dbReference>
<dbReference type="STRING" id="1801.BRW64_22440"/>
<protein>
    <submittedName>
        <fullName evidence="1">Uncharacterized protein</fullName>
    </submittedName>
</protein>
<comment type="caution">
    <text evidence="1">The sequence shown here is derived from an EMBL/GenBank/DDBJ whole genome shotgun (WGS) entry which is preliminary data.</text>
</comment>
<dbReference type="EMBL" id="MIJD01000098">
    <property type="protein sequence ID" value="OPE54260.1"/>
    <property type="molecule type" value="Genomic_DNA"/>
</dbReference>
<proteinExistence type="predicted"/>
<gene>
    <name evidence="1" type="ORF">BV510_11245</name>
    <name evidence="2" type="ORF">CRI78_13250</name>
</gene>
<reference evidence="2 4" key="2">
    <citation type="submission" date="2017-10" db="EMBL/GenBank/DDBJ databases">
        <title>The new phylogeny of genus Mycobacterium.</title>
        <authorList>
            <person name="Tortoli E."/>
            <person name="Trovato A."/>
            <person name="Cirillo D.M."/>
        </authorList>
    </citation>
    <scope>NUCLEOTIDE SEQUENCE [LARGE SCALE GENOMIC DNA]</scope>
    <source>
        <strain evidence="2 4">IP141170001</strain>
    </source>
</reference>
<evidence type="ECO:0000313" key="1">
    <source>
        <dbReference type="EMBL" id="OPE54260.1"/>
    </source>
</evidence>
<evidence type="ECO:0000313" key="4">
    <source>
        <dbReference type="Proteomes" id="UP000220340"/>
    </source>
</evidence>